<reference evidence="20 21" key="1">
    <citation type="submission" date="2019-03" db="EMBL/GenBank/DDBJ databases">
        <title>Jiella endophytica sp. nov., a novel endophytic bacterium isolated from root of Ficus microcarpa Linn. f.</title>
        <authorList>
            <person name="Tuo L."/>
        </authorList>
    </citation>
    <scope>NUCLEOTIDE SEQUENCE [LARGE SCALE GENOMIC DNA]</scope>
    <source>
        <strain evidence="20 21">CBS5Q-3</strain>
    </source>
</reference>
<dbReference type="InterPro" id="IPR050206">
    <property type="entry name" value="FtsK/SpoIIIE/SftA"/>
</dbReference>
<comment type="subcellular location">
    <subcellularLocation>
        <location evidence="1">Cell membrane</location>
        <topology evidence="1">Multi-pass membrane protein</topology>
    </subcellularLocation>
</comment>
<feature type="compositionally biased region" description="Polar residues" evidence="17">
    <location>
        <begin position="411"/>
        <end position="421"/>
    </location>
</feature>
<keyword evidence="4" id="KW-1003">Cell membrane</keyword>
<evidence type="ECO:0000256" key="17">
    <source>
        <dbReference type="SAM" id="MobiDB-lite"/>
    </source>
</evidence>
<evidence type="ECO:0000256" key="1">
    <source>
        <dbReference type="ARBA" id="ARBA00004651"/>
    </source>
</evidence>
<accession>A0A4Y8RBP8</accession>
<evidence type="ECO:0000256" key="12">
    <source>
        <dbReference type="ARBA" id="ARBA00023136"/>
    </source>
</evidence>
<organism evidence="20 21">
    <name type="scientific">Jiella endophytica</name>
    <dbReference type="NCBI Taxonomy" id="2558362"/>
    <lineage>
        <taxon>Bacteria</taxon>
        <taxon>Pseudomonadati</taxon>
        <taxon>Pseudomonadota</taxon>
        <taxon>Alphaproteobacteria</taxon>
        <taxon>Hyphomicrobiales</taxon>
        <taxon>Aurantimonadaceae</taxon>
        <taxon>Jiella</taxon>
    </lineage>
</organism>
<dbReference type="InterPro" id="IPR036388">
    <property type="entry name" value="WH-like_DNA-bd_sf"/>
</dbReference>
<dbReference type="GO" id="GO:0007059">
    <property type="term" value="P:chromosome segregation"/>
    <property type="evidence" value="ECO:0007669"/>
    <property type="project" value="UniProtKB-KW"/>
</dbReference>
<keyword evidence="12 18" id="KW-0472">Membrane</keyword>
<dbReference type="Pfam" id="PF13491">
    <property type="entry name" value="FtsK_4TM"/>
    <property type="match status" value="1"/>
</dbReference>
<feature type="region of interest" description="Disordered" evidence="17">
    <location>
        <begin position="862"/>
        <end position="891"/>
    </location>
</feature>
<feature type="compositionally biased region" description="Acidic residues" evidence="17">
    <location>
        <begin position="281"/>
        <end position="291"/>
    </location>
</feature>
<evidence type="ECO:0000256" key="15">
    <source>
        <dbReference type="ARBA" id="ARBA00025923"/>
    </source>
</evidence>
<keyword evidence="13" id="KW-0131">Cell cycle</keyword>
<keyword evidence="9 16" id="KW-0067">ATP-binding</keyword>
<feature type="compositionally biased region" description="Gly residues" evidence="17">
    <location>
        <begin position="868"/>
        <end position="885"/>
    </location>
</feature>
<dbReference type="InterPro" id="IPR041027">
    <property type="entry name" value="FtsK_alpha"/>
</dbReference>
<evidence type="ECO:0000256" key="16">
    <source>
        <dbReference type="PROSITE-ProRule" id="PRU00289"/>
    </source>
</evidence>
<dbReference type="GO" id="GO:0005886">
    <property type="term" value="C:plasma membrane"/>
    <property type="evidence" value="ECO:0007669"/>
    <property type="project" value="UniProtKB-SubCell"/>
</dbReference>
<feature type="region of interest" description="Disordered" evidence="17">
    <location>
        <begin position="270"/>
        <end position="293"/>
    </location>
</feature>
<protein>
    <recommendedName>
        <fullName evidence="3">DNA translocase FtsK</fullName>
    </recommendedName>
</protein>
<evidence type="ECO:0000256" key="9">
    <source>
        <dbReference type="ARBA" id="ARBA00022840"/>
    </source>
</evidence>
<evidence type="ECO:0000256" key="11">
    <source>
        <dbReference type="ARBA" id="ARBA00023125"/>
    </source>
</evidence>
<evidence type="ECO:0000256" key="6">
    <source>
        <dbReference type="ARBA" id="ARBA00022692"/>
    </source>
</evidence>
<dbReference type="EMBL" id="SOZD01000007">
    <property type="protein sequence ID" value="TFF19189.1"/>
    <property type="molecule type" value="Genomic_DNA"/>
</dbReference>
<feature type="binding site" evidence="16">
    <location>
        <begin position="599"/>
        <end position="606"/>
    </location>
    <ligand>
        <name>ATP</name>
        <dbReference type="ChEBI" id="CHEBI:30616"/>
    </ligand>
</feature>
<dbReference type="InterPro" id="IPR018541">
    <property type="entry name" value="Ftsk_gamma"/>
</dbReference>
<dbReference type="InterPro" id="IPR027417">
    <property type="entry name" value="P-loop_NTPase"/>
</dbReference>
<name>A0A4Y8RBP8_9HYPH</name>
<dbReference type="Proteomes" id="UP000298179">
    <property type="component" value="Unassembled WGS sequence"/>
</dbReference>
<evidence type="ECO:0000256" key="8">
    <source>
        <dbReference type="ARBA" id="ARBA00022829"/>
    </source>
</evidence>
<evidence type="ECO:0000256" key="4">
    <source>
        <dbReference type="ARBA" id="ARBA00022475"/>
    </source>
</evidence>
<feature type="compositionally biased region" description="Basic and acidic residues" evidence="17">
    <location>
        <begin position="365"/>
        <end position="378"/>
    </location>
</feature>
<evidence type="ECO:0000259" key="19">
    <source>
        <dbReference type="PROSITE" id="PS50901"/>
    </source>
</evidence>
<dbReference type="SUPFAM" id="SSF52540">
    <property type="entry name" value="P-loop containing nucleoside triphosphate hydrolases"/>
    <property type="match status" value="1"/>
</dbReference>
<keyword evidence="11" id="KW-0238">DNA-binding</keyword>
<dbReference type="RefSeq" id="WP_134763787.1">
    <property type="nucleotide sequence ID" value="NZ_SOZD01000007.1"/>
</dbReference>
<dbReference type="Pfam" id="PF17854">
    <property type="entry name" value="FtsK_alpha"/>
    <property type="match status" value="1"/>
</dbReference>
<gene>
    <name evidence="20" type="ORF">E3C22_20715</name>
</gene>
<dbReference type="SUPFAM" id="SSF46785">
    <property type="entry name" value="Winged helix' DNA-binding domain"/>
    <property type="match status" value="1"/>
</dbReference>
<dbReference type="GO" id="GO:0051301">
    <property type="term" value="P:cell division"/>
    <property type="evidence" value="ECO:0007669"/>
    <property type="project" value="UniProtKB-KW"/>
</dbReference>
<dbReference type="PANTHER" id="PTHR22683:SF41">
    <property type="entry name" value="DNA TRANSLOCASE FTSK"/>
    <property type="match status" value="1"/>
</dbReference>
<evidence type="ECO:0000256" key="18">
    <source>
        <dbReference type="SAM" id="Phobius"/>
    </source>
</evidence>
<evidence type="ECO:0000313" key="20">
    <source>
        <dbReference type="EMBL" id="TFF19189.1"/>
    </source>
</evidence>
<sequence length="953" mass="102032">MAYLAVGEQQSSFFRRGIEVAGAIGLLLLAAYLGLACATWSVTDPSLSQSNQNMIENAAGATGAIVADLVMQIFGIGAALVIALPVIWALRLISGRSVDHVWKRGWYAVGGIVVACAALGCLPAPESWPLPIGIGGVAGDLLLKIPAGIFGGYPSGVWALPLAAILAAPAAWLYLNGAALIGRYVEKPRSLDAEDEGEGRLSLLIGAGAHMLFSAKAAWQRHSEQRRKVKEPEFGERFQNWHDEDDGNFAPPAPALVDPSSRSIRVSMPANNSQSFVDPTDWQDDEDEDFTDWQPEGDWQAAEQDGFDAEIRAAAANPAPQVGDAMSLSPDDRVTTGRGEAREEEGGGWRGLLSGNIVAFPGRKAAREKQRSEPDMDRPAAGQPSRPQPSPARSNPAEASGGGDTRVVPQRTVTADQQRLRTGSGRAVAMKSAPQPMTVADSATFELPSIEFLSPAKATGRDSSMSPEALQENARLLEGVLEDFGVKGEIIEVRPGPVVTLYELEPAPGIKSSRVIGLADDIARSMSAIAARVAVIPGKNAIGIELPNQRRETVYYREMIASEAFNQNKGKLPLVLGKTIGGEAVIADLAKMPHLLVAGTTGSGKSVSINTMILSLLYRFTPAECRLIMIDPKMLELSIYDGIPHLLSPVVTDPKKAVVALKWTVREMEDRYRKMSKVGVRNIDGFNSRVKQAMERGETMSRTVQTGFDRETGEPIFETEEFDLEPLPYIVVIIDEMADLMMVAGKDIEGAVQRLAQMARAAGIHVIMATQRPSVDVITGTIKANFPTRISFQVTSKIDSRTILGEQGAEQLLGMGDMLFMAGGGRIQRVHGPFVDDPEVQKIVNHLKSQGVPDYLDAILEDEDEDGGSAGGGASGSGGSSGGMGDDSDDPYDQAVAVVLRDGKASTSYIQRRLGIGYNRAASIIEKMEQEGIVGPANHAGKREILVPTEDEM</sequence>
<feature type="domain" description="FtsK" evidence="19">
    <location>
        <begin position="582"/>
        <end position="801"/>
    </location>
</feature>
<dbReference type="CDD" id="cd01127">
    <property type="entry name" value="TrwB_TraG_TraD_VirD4"/>
    <property type="match status" value="1"/>
</dbReference>
<feature type="compositionally biased region" description="Basic and acidic residues" evidence="17">
    <location>
        <begin position="330"/>
        <end position="347"/>
    </location>
</feature>
<dbReference type="PROSITE" id="PS50901">
    <property type="entry name" value="FTSK"/>
    <property type="match status" value="1"/>
</dbReference>
<keyword evidence="10 18" id="KW-1133">Transmembrane helix</keyword>
<dbReference type="Gene3D" id="3.40.50.300">
    <property type="entry name" value="P-loop containing nucleotide triphosphate hydrolases"/>
    <property type="match status" value="1"/>
</dbReference>
<evidence type="ECO:0000256" key="7">
    <source>
        <dbReference type="ARBA" id="ARBA00022741"/>
    </source>
</evidence>
<dbReference type="AlphaFoldDB" id="A0A4Y8RBP8"/>
<feature type="region of interest" description="Disordered" evidence="17">
    <location>
        <begin position="317"/>
        <end position="435"/>
    </location>
</feature>
<comment type="function">
    <text evidence="14">Essential cell division protein that coordinates cell division and chromosome segregation. The N-terminus is involved in assembly of the cell-division machinery. The C-terminus functions as a DNA motor that moves dsDNA in an ATP-dependent manner towards the dif recombination site, which is located within the replication terminus region. Translocation stops specifically at Xer-dif sites, where FtsK interacts with the Xer recombinase, allowing activation of chromosome unlinking by recombination. FtsK orienting polar sequences (KOPS) guide the direction of DNA translocation. FtsK can remove proteins from DNA as it translocates, but translocation stops specifically at XerCD-dif site, thereby preventing removal of XerC and XerD from dif.</text>
</comment>
<dbReference type="GO" id="GO:0003677">
    <property type="term" value="F:DNA binding"/>
    <property type="evidence" value="ECO:0007669"/>
    <property type="project" value="UniProtKB-KW"/>
</dbReference>
<dbReference type="InterPro" id="IPR002543">
    <property type="entry name" value="FtsK_dom"/>
</dbReference>
<keyword evidence="21" id="KW-1185">Reference proteome</keyword>
<dbReference type="SMART" id="SM00382">
    <property type="entry name" value="AAA"/>
    <property type="match status" value="1"/>
</dbReference>
<dbReference type="OrthoDB" id="9807790at2"/>
<dbReference type="Pfam" id="PF01580">
    <property type="entry name" value="FtsK_SpoIIIE"/>
    <property type="match status" value="1"/>
</dbReference>
<keyword evidence="8" id="KW-0159">Chromosome partition</keyword>
<feature type="transmembrane region" description="Helical" evidence="18">
    <location>
        <begin position="69"/>
        <end position="93"/>
    </location>
</feature>
<evidence type="ECO:0000256" key="2">
    <source>
        <dbReference type="ARBA" id="ARBA00006474"/>
    </source>
</evidence>
<evidence type="ECO:0000256" key="13">
    <source>
        <dbReference type="ARBA" id="ARBA00023306"/>
    </source>
</evidence>
<dbReference type="Gene3D" id="1.10.10.10">
    <property type="entry name" value="Winged helix-like DNA-binding domain superfamily/Winged helix DNA-binding domain"/>
    <property type="match status" value="1"/>
</dbReference>
<dbReference type="PANTHER" id="PTHR22683">
    <property type="entry name" value="SPORULATION PROTEIN RELATED"/>
    <property type="match status" value="1"/>
</dbReference>
<dbReference type="SMART" id="SM00843">
    <property type="entry name" value="Ftsk_gamma"/>
    <property type="match status" value="1"/>
</dbReference>
<dbReference type="InterPro" id="IPR003593">
    <property type="entry name" value="AAA+_ATPase"/>
</dbReference>
<feature type="transmembrane region" description="Helical" evidence="18">
    <location>
        <begin position="20"/>
        <end position="42"/>
    </location>
</feature>
<keyword evidence="6 18" id="KW-0812">Transmembrane</keyword>
<dbReference type="Pfam" id="PF09397">
    <property type="entry name" value="FtsK_gamma"/>
    <property type="match status" value="1"/>
</dbReference>
<dbReference type="InterPro" id="IPR036390">
    <property type="entry name" value="WH_DNA-bd_sf"/>
</dbReference>
<evidence type="ECO:0000256" key="10">
    <source>
        <dbReference type="ARBA" id="ARBA00022989"/>
    </source>
</evidence>
<dbReference type="Gene3D" id="3.30.980.40">
    <property type="match status" value="1"/>
</dbReference>
<feature type="transmembrane region" description="Helical" evidence="18">
    <location>
        <begin position="158"/>
        <end position="181"/>
    </location>
</feature>
<evidence type="ECO:0000313" key="21">
    <source>
        <dbReference type="Proteomes" id="UP000298179"/>
    </source>
</evidence>
<keyword evidence="7 16" id="KW-0547">Nucleotide-binding</keyword>
<comment type="similarity">
    <text evidence="2">Belongs to the FtsK/SpoIIIE/SftA family.</text>
</comment>
<comment type="caution">
    <text evidence="20">The sequence shown here is derived from an EMBL/GenBank/DDBJ whole genome shotgun (WGS) entry which is preliminary data.</text>
</comment>
<evidence type="ECO:0000256" key="3">
    <source>
        <dbReference type="ARBA" id="ARBA00020887"/>
    </source>
</evidence>
<keyword evidence="5" id="KW-0132">Cell division</keyword>
<proteinExistence type="inferred from homology"/>
<evidence type="ECO:0000256" key="5">
    <source>
        <dbReference type="ARBA" id="ARBA00022618"/>
    </source>
</evidence>
<dbReference type="GO" id="GO:0005524">
    <property type="term" value="F:ATP binding"/>
    <property type="evidence" value="ECO:0007669"/>
    <property type="project" value="UniProtKB-UniRule"/>
</dbReference>
<dbReference type="InterPro" id="IPR025199">
    <property type="entry name" value="FtsK_4TM"/>
</dbReference>
<evidence type="ECO:0000256" key="14">
    <source>
        <dbReference type="ARBA" id="ARBA00024784"/>
    </source>
</evidence>
<comment type="subunit">
    <text evidence="15">Homohexamer. Forms a ring that surrounds DNA.</text>
</comment>
<feature type="transmembrane region" description="Helical" evidence="18">
    <location>
        <begin position="105"/>
        <end position="125"/>
    </location>
</feature>
<feature type="compositionally biased region" description="Low complexity" evidence="17">
    <location>
        <begin position="379"/>
        <end position="397"/>
    </location>
</feature>